<protein>
    <submittedName>
        <fullName evidence="2">Uncharacterized protein</fullName>
    </submittedName>
</protein>
<dbReference type="EMBL" id="CP023004">
    <property type="protein sequence ID" value="AWI07971.1"/>
    <property type="molecule type" value="Genomic_DNA"/>
</dbReference>
<keyword evidence="3" id="KW-1185">Reference proteome</keyword>
<proteinExistence type="predicted"/>
<organism evidence="2 3">
    <name type="scientific">Ereboglobus luteus</name>
    <dbReference type="NCBI Taxonomy" id="1796921"/>
    <lineage>
        <taxon>Bacteria</taxon>
        <taxon>Pseudomonadati</taxon>
        <taxon>Verrucomicrobiota</taxon>
        <taxon>Opitutia</taxon>
        <taxon>Opitutales</taxon>
        <taxon>Opitutaceae</taxon>
        <taxon>Ereboglobus</taxon>
    </lineage>
</organism>
<evidence type="ECO:0000313" key="2">
    <source>
        <dbReference type="EMBL" id="AWI07971.1"/>
    </source>
</evidence>
<gene>
    <name evidence="2" type="ORF">CKA38_00685</name>
</gene>
<reference evidence="2 3" key="1">
    <citation type="journal article" date="2018" name="Syst. Appl. Microbiol.">
        <title>Ereboglobus luteus gen. nov. sp. nov. from cockroach guts, and new insights into the oxygen relationship of the genera Opitutus and Didymococcus (Verrucomicrobia: Opitutaceae).</title>
        <authorList>
            <person name="Tegtmeier D."/>
            <person name="Belitz A."/>
            <person name="Radek R."/>
            <person name="Heimerl T."/>
            <person name="Brune A."/>
        </authorList>
    </citation>
    <scope>NUCLEOTIDE SEQUENCE [LARGE SCALE GENOMIC DNA]</scope>
    <source>
        <strain evidence="2 3">Ho45</strain>
    </source>
</reference>
<feature type="region of interest" description="Disordered" evidence="1">
    <location>
        <begin position="43"/>
        <end position="77"/>
    </location>
</feature>
<dbReference type="Proteomes" id="UP000244896">
    <property type="component" value="Chromosome"/>
</dbReference>
<sequence>MVIPNDNPHPAPAAASRLDGNIRARLWHFRLMRASLSPASFTARRATARSHSQHAMGAHAAAPSNDVRPGNETRHAA</sequence>
<accession>A0A2U8DZH6</accession>
<evidence type="ECO:0000256" key="1">
    <source>
        <dbReference type="SAM" id="MobiDB-lite"/>
    </source>
</evidence>
<dbReference type="AlphaFoldDB" id="A0A2U8DZH6"/>
<name>A0A2U8DZH6_9BACT</name>
<dbReference type="RefSeq" id="WP_108823779.1">
    <property type="nucleotide sequence ID" value="NZ_CP023004.1"/>
</dbReference>
<dbReference type="KEGG" id="elut:CKA38_00685"/>
<evidence type="ECO:0000313" key="3">
    <source>
        <dbReference type="Proteomes" id="UP000244896"/>
    </source>
</evidence>